<comment type="caution">
    <text evidence="6">The sequence shown here is derived from an EMBL/GenBank/DDBJ whole genome shotgun (WGS) entry which is preliminary data.</text>
</comment>
<dbReference type="SUPFAM" id="SSF52151">
    <property type="entry name" value="FabD/lysophospholipase-like"/>
    <property type="match status" value="1"/>
</dbReference>
<accession>A0AAW4FRP1</accession>
<dbReference type="Proteomes" id="UP000744980">
    <property type="component" value="Unassembled WGS sequence"/>
</dbReference>
<dbReference type="EC" id="2.3.1.39" evidence="1"/>
<dbReference type="NCBIfam" id="TIGR00128">
    <property type="entry name" value="fabD"/>
    <property type="match status" value="1"/>
</dbReference>
<dbReference type="SUPFAM" id="SSF55048">
    <property type="entry name" value="Probable ACP-binding domain of malonyl-CoA ACP transacylase"/>
    <property type="match status" value="1"/>
</dbReference>
<evidence type="ECO:0000256" key="4">
    <source>
        <dbReference type="ARBA" id="ARBA00048462"/>
    </source>
</evidence>
<dbReference type="InterPro" id="IPR001227">
    <property type="entry name" value="Ac_transferase_dom_sf"/>
</dbReference>
<evidence type="ECO:0000313" key="6">
    <source>
        <dbReference type="EMBL" id="MBM3094032.1"/>
    </source>
</evidence>
<dbReference type="GO" id="GO:0005829">
    <property type="term" value="C:cytosol"/>
    <property type="evidence" value="ECO:0007669"/>
    <property type="project" value="TreeGrafter"/>
</dbReference>
<evidence type="ECO:0000256" key="3">
    <source>
        <dbReference type="ARBA" id="ARBA00023315"/>
    </source>
</evidence>
<name>A0AAW4FRP1_9HYPH</name>
<protein>
    <recommendedName>
        <fullName evidence="1">[acyl-carrier-protein] S-malonyltransferase</fullName>
        <ecNumber evidence="1">2.3.1.39</ecNumber>
    </recommendedName>
</protein>
<evidence type="ECO:0000256" key="1">
    <source>
        <dbReference type="ARBA" id="ARBA00013258"/>
    </source>
</evidence>
<reference evidence="6 7" key="1">
    <citation type="submission" date="2020-01" db="EMBL/GenBank/DDBJ databases">
        <title>Draft genome assembly of Ensifer adhaerens T173.</title>
        <authorList>
            <person name="Craig J.E."/>
            <person name="Stinchcombe J.R."/>
        </authorList>
    </citation>
    <scope>NUCLEOTIDE SEQUENCE [LARGE SCALE GENOMIC DNA]</scope>
    <source>
        <strain evidence="6 7">T173</strain>
    </source>
</reference>
<dbReference type="InterPro" id="IPR014043">
    <property type="entry name" value="Acyl_transferase_dom"/>
</dbReference>
<dbReference type="InterPro" id="IPR016035">
    <property type="entry name" value="Acyl_Trfase/lysoPLipase"/>
</dbReference>
<dbReference type="SMART" id="SM00827">
    <property type="entry name" value="PKS_AT"/>
    <property type="match status" value="1"/>
</dbReference>
<organism evidence="6 7">
    <name type="scientific">Ensifer canadensis</name>
    <dbReference type="NCBI Taxonomy" id="555315"/>
    <lineage>
        <taxon>Bacteria</taxon>
        <taxon>Pseudomonadati</taxon>
        <taxon>Pseudomonadota</taxon>
        <taxon>Alphaproteobacteria</taxon>
        <taxon>Hyphomicrobiales</taxon>
        <taxon>Rhizobiaceae</taxon>
        <taxon>Sinorhizobium/Ensifer group</taxon>
        <taxon>Ensifer</taxon>
    </lineage>
</organism>
<dbReference type="InterPro" id="IPR004410">
    <property type="entry name" value="Malonyl_CoA-ACP_transAc_FabD"/>
</dbReference>
<dbReference type="EMBL" id="WXFA01000021">
    <property type="protein sequence ID" value="MBM3094032.1"/>
    <property type="molecule type" value="Genomic_DNA"/>
</dbReference>
<dbReference type="InterPro" id="IPR050858">
    <property type="entry name" value="Mal-CoA-ACP_Trans/PKS_FabD"/>
</dbReference>
<keyword evidence="2 6" id="KW-0808">Transferase</keyword>
<sequence length="379" mass="41397">MKVLIFPGQGSQAKGMGKELFDHFKELTERASDVLGYSIRELCLEDPRSELNNTGFTQPALYVVNALSHYKYREEQASAPDYVAGHSLGEYNALLAAECFDFVTGLKLVKRRGELMAQVSNGAMAAILNASREDIERILEENGLTNVDLANYNTPSQIVISGLAAEIARAEPLFTQGRMRYYPLNTSGAFHSRFMRPVKEEFAGFLNTFSFAKPKIPVISNVSARPYDGAGIAEGLAGQIASTVRWSESVQYLLALAADRGDDAVFEEMGHGDVLSRLVHTVKQQTSPSELSAIAVPTKATRPPAVTDTEGGPAGLASAAEKVEAWNRRYGIGTKVRSKVVNYPALETRTQAILLFGHRAAVYMKGYNGYFDLDELAVL</sequence>
<dbReference type="Gene3D" id="3.30.70.250">
    <property type="entry name" value="Malonyl-CoA ACP transacylase, ACP-binding"/>
    <property type="match status" value="1"/>
</dbReference>
<keyword evidence="3 6" id="KW-0012">Acyltransferase</keyword>
<dbReference type="PANTHER" id="PTHR42681:SF1">
    <property type="entry name" value="MALONYL-COA-ACYL CARRIER PROTEIN TRANSACYLASE, MITOCHONDRIAL"/>
    <property type="match status" value="1"/>
</dbReference>
<dbReference type="AlphaFoldDB" id="A0AAW4FRP1"/>
<comment type="catalytic activity">
    <reaction evidence="4">
        <text>holo-[ACP] + malonyl-CoA = malonyl-[ACP] + CoA</text>
        <dbReference type="Rhea" id="RHEA:41792"/>
        <dbReference type="Rhea" id="RHEA-COMP:9623"/>
        <dbReference type="Rhea" id="RHEA-COMP:9685"/>
        <dbReference type="ChEBI" id="CHEBI:57287"/>
        <dbReference type="ChEBI" id="CHEBI:57384"/>
        <dbReference type="ChEBI" id="CHEBI:64479"/>
        <dbReference type="ChEBI" id="CHEBI:78449"/>
        <dbReference type="EC" id="2.3.1.39"/>
    </reaction>
</comment>
<proteinExistence type="predicted"/>
<evidence type="ECO:0000313" key="7">
    <source>
        <dbReference type="Proteomes" id="UP000744980"/>
    </source>
</evidence>
<dbReference type="Pfam" id="PF00698">
    <property type="entry name" value="Acyl_transf_1"/>
    <property type="match status" value="1"/>
</dbReference>
<dbReference type="GO" id="GO:0004314">
    <property type="term" value="F:[acyl-carrier-protein] S-malonyltransferase activity"/>
    <property type="evidence" value="ECO:0007669"/>
    <property type="project" value="UniProtKB-EC"/>
</dbReference>
<gene>
    <name evidence="6" type="primary">fabD</name>
    <name evidence="6" type="ORF">GFB56_25095</name>
</gene>
<keyword evidence="7" id="KW-1185">Reference proteome</keyword>
<evidence type="ECO:0000259" key="5">
    <source>
        <dbReference type="SMART" id="SM00827"/>
    </source>
</evidence>
<dbReference type="GO" id="GO:0006633">
    <property type="term" value="P:fatty acid biosynthetic process"/>
    <property type="evidence" value="ECO:0007669"/>
    <property type="project" value="TreeGrafter"/>
</dbReference>
<dbReference type="RefSeq" id="WP_203528964.1">
    <property type="nucleotide sequence ID" value="NZ_CP083375.1"/>
</dbReference>
<dbReference type="PANTHER" id="PTHR42681">
    <property type="entry name" value="MALONYL-COA-ACYL CARRIER PROTEIN TRANSACYLASE, MITOCHONDRIAL"/>
    <property type="match status" value="1"/>
</dbReference>
<evidence type="ECO:0000256" key="2">
    <source>
        <dbReference type="ARBA" id="ARBA00022679"/>
    </source>
</evidence>
<dbReference type="Gene3D" id="3.40.366.10">
    <property type="entry name" value="Malonyl-Coenzyme A Acyl Carrier Protein, domain 2"/>
    <property type="match status" value="1"/>
</dbReference>
<feature type="domain" description="Malonyl-CoA:ACP transacylase (MAT)" evidence="5">
    <location>
        <begin position="5"/>
        <end position="303"/>
    </location>
</feature>
<dbReference type="InterPro" id="IPR016036">
    <property type="entry name" value="Malonyl_transacylase_ACP-bd"/>
</dbReference>